<evidence type="ECO:0000256" key="1">
    <source>
        <dbReference type="ARBA" id="ARBA00004651"/>
    </source>
</evidence>
<organism evidence="10 11">
    <name type="scientific">Flavilitoribacter nigricans (strain ATCC 23147 / DSM 23189 / NBRC 102662 / NCIMB 1420 / SS-2)</name>
    <name type="common">Lewinella nigricans</name>
    <dbReference type="NCBI Taxonomy" id="1122177"/>
    <lineage>
        <taxon>Bacteria</taxon>
        <taxon>Pseudomonadati</taxon>
        <taxon>Bacteroidota</taxon>
        <taxon>Saprospiria</taxon>
        <taxon>Saprospirales</taxon>
        <taxon>Lewinellaceae</taxon>
        <taxon>Flavilitoribacter</taxon>
    </lineage>
</organism>
<feature type="transmembrane region" description="Helical" evidence="9">
    <location>
        <begin position="12"/>
        <end position="33"/>
    </location>
</feature>
<dbReference type="PANTHER" id="PTHR42770:SF18">
    <property type="entry name" value="ARGININE_AGMATINE ANTIPORTER"/>
    <property type="match status" value="1"/>
</dbReference>
<feature type="transmembrane region" description="Helical" evidence="9">
    <location>
        <begin position="197"/>
        <end position="218"/>
    </location>
</feature>
<dbReference type="RefSeq" id="WP_099150046.1">
    <property type="nucleotide sequence ID" value="NZ_PDUD01000017.1"/>
</dbReference>
<evidence type="ECO:0000256" key="7">
    <source>
        <dbReference type="ARBA" id="ARBA00023136"/>
    </source>
</evidence>
<evidence type="ECO:0000256" key="3">
    <source>
        <dbReference type="ARBA" id="ARBA00021069"/>
    </source>
</evidence>
<dbReference type="EMBL" id="PDUD01000017">
    <property type="protein sequence ID" value="PHN06790.1"/>
    <property type="molecule type" value="Genomic_DNA"/>
</dbReference>
<feature type="transmembrane region" description="Helical" evidence="9">
    <location>
        <begin position="324"/>
        <end position="343"/>
    </location>
</feature>
<proteinExistence type="inferred from homology"/>
<feature type="transmembrane region" description="Helical" evidence="9">
    <location>
        <begin position="390"/>
        <end position="409"/>
    </location>
</feature>
<dbReference type="OrthoDB" id="9806937at2"/>
<keyword evidence="4" id="KW-1003">Cell membrane</keyword>
<comment type="similarity">
    <text evidence="2">Belongs to the amino acid-polyamine-organocation (APC) superfamily. Basic amino acid/polyamine antiporter (APA) (TC 2.A.3.2) family.</text>
</comment>
<feature type="transmembrane region" description="Helical" evidence="9">
    <location>
        <begin position="127"/>
        <end position="144"/>
    </location>
</feature>
<evidence type="ECO:0000256" key="6">
    <source>
        <dbReference type="ARBA" id="ARBA00022989"/>
    </source>
</evidence>
<dbReference type="GO" id="GO:0005886">
    <property type="term" value="C:plasma membrane"/>
    <property type="evidence" value="ECO:0007669"/>
    <property type="project" value="UniProtKB-SubCell"/>
</dbReference>
<reference evidence="10 11" key="1">
    <citation type="submission" date="2017-10" db="EMBL/GenBank/DDBJ databases">
        <title>The draft genome sequence of Lewinella nigricans NBRC 102662.</title>
        <authorList>
            <person name="Wang K."/>
        </authorList>
    </citation>
    <scope>NUCLEOTIDE SEQUENCE [LARGE SCALE GENOMIC DNA]</scope>
    <source>
        <strain evidence="10 11">NBRC 102662</strain>
    </source>
</reference>
<feature type="transmembrane region" description="Helical" evidence="9">
    <location>
        <begin position="415"/>
        <end position="433"/>
    </location>
</feature>
<accession>A0A2D0NEI3</accession>
<protein>
    <recommendedName>
        <fullName evidence="3">Arginine/agmatine antiporter</fullName>
    </recommendedName>
</protein>
<evidence type="ECO:0000256" key="5">
    <source>
        <dbReference type="ARBA" id="ARBA00022692"/>
    </source>
</evidence>
<dbReference type="PIRSF" id="PIRSF006060">
    <property type="entry name" value="AA_transporter"/>
    <property type="match status" value="1"/>
</dbReference>
<feature type="transmembrane region" description="Helical" evidence="9">
    <location>
        <begin position="156"/>
        <end position="177"/>
    </location>
</feature>
<dbReference type="PANTHER" id="PTHR42770">
    <property type="entry name" value="AMINO ACID TRANSPORTER-RELATED"/>
    <property type="match status" value="1"/>
</dbReference>
<evidence type="ECO:0000313" key="11">
    <source>
        <dbReference type="Proteomes" id="UP000223913"/>
    </source>
</evidence>
<comment type="caution">
    <text evidence="10">The sequence shown here is derived from an EMBL/GenBank/DDBJ whole genome shotgun (WGS) entry which is preliminary data.</text>
</comment>
<feature type="transmembrane region" description="Helical" evidence="9">
    <location>
        <begin position="280"/>
        <end position="303"/>
    </location>
</feature>
<dbReference type="Pfam" id="PF13520">
    <property type="entry name" value="AA_permease_2"/>
    <property type="match status" value="1"/>
</dbReference>
<keyword evidence="11" id="KW-1185">Reference proteome</keyword>
<dbReference type="Proteomes" id="UP000223913">
    <property type="component" value="Unassembled WGS sequence"/>
</dbReference>
<feature type="transmembrane region" description="Helical" evidence="9">
    <location>
        <begin position="355"/>
        <end position="378"/>
    </location>
</feature>
<gene>
    <name evidence="10" type="ORF">CRP01_10905</name>
</gene>
<dbReference type="Gene3D" id="1.20.1740.10">
    <property type="entry name" value="Amino acid/polyamine transporter I"/>
    <property type="match status" value="1"/>
</dbReference>
<comment type="subcellular location">
    <subcellularLocation>
        <location evidence="1">Cell membrane</location>
        <topology evidence="1">Multi-pass membrane protein</topology>
    </subcellularLocation>
</comment>
<dbReference type="InterPro" id="IPR050367">
    <property type="entry name" value="APC_superfamily"/>
</dbReference>
<evidence type="ECO:0000256" key="9">
    <source>
        <dbReference type="SAM" id="Phobius"/>
    </source>
</evidence>
<evidence type="ECO:0000256" key="8">
    <source>
        <dbReference type="ARBA" id="ARBA00045636"/>
    </source>
</evidence>
<name>A0A2D0NEI3_FLAN2</name>
<feature type="transmembrane region" description="Helical" evidence="9">
    <location>
        <begin position="230"/>
        <end position="253"/>
    </location>
</feature>
<keyword evidence="6 9" id="KW-1133">Transmembrane helix</keyword>
<comment type="function">
    <text evidence="8">Major component of the acid-resistance (AR) system allowing enteric pathogens to survive the acidic environment in the stomach. Exchanges extracellular arginine for its intracellular decarboxylation product agmatine (Agm) thereby expelling intracellular protons. Probably undergoes several conformational states in order to translocate the substrate across the membrane; keeps the substrate accessible to only 1 side of the membrane at a time by opening and closing 3 membrane-internal gates.</text>
</comment>
<feature type="transmembrane region" description="Helical" evidence="9">
    <location>
        <begin position="45"/>
        <end position="65"/>
    </location>
</feature>
<sequence>MNESNPEVKKKLGLWMSMALVVGNMIGSGVFFLPASLGAYGGISILGWIFSAVGAFFLALVFSRLSRLVPDLSGGPYVYARVGFGEFAGFLVAWGYWISIWCTNAGIAVALVSYLSVFFPILAEDPLIAVLVGLAVIWLLTWVNTRGVRSAGRVQLITTVLKITPLIVIALGGLFYLDPANFVPFNLSDRSDFSAVTATATLTLFAFLGLECATIPAADVQDPETTIPRATIWGTLITILVYILGTVAVMGIVPPQELQQSSAPFADAAARIWGEGARQLIAAGVVISTFGALNGWILIQGQIPLAAAKDRLFPPIFKKENKRGMPGIGIAISSILVSLLMVMNFTRGLAAAFKFMILLSTLTVLVPYLFSAATFALLSLKRGIRSGKKFWGSMVIALIAFAYSLWAVAGSGQETVYWGFLLLMAGIPFYVWLKKDKPPVE</sequence>
<keyword evidence="7 9" id="KW-0472">Membrane</keyword>
<evidence type="ECO:0000256" key="2">
    <source>
        <dbReference type="ARBA" id="ARBA00008220"/>
    </source>
</evidence>
<evidence type="ECO:0000256" key="4">
    <source>
        <dbReference type="ARBA" id="ARBA00022475"/>
    </source>
</evidence>
<dbReference type="AlphaFoldDB" id="A0A2D0NEI3"/>
<keyword evidence="5 9" id="KW-0812">Transmembrane</keyword>
<dbReference type="GO" id="GO:0022857">
    <property type="term" value="F:transmembrane transporter activity"/>
    <property type="evidence" value="ECO:0007669"/>
    <property type="project" value="InterPro"/>
</dbReference>
<evidence type="ECO:0000313" key="10">
    <source>
        <dbReference type="EMBL" id="PHN06790.1"/>
    </source>
</evidence>
<dbReference type="InterPro" id="IPR002293">
    <property type="entry name" value="AA/rel_permease1"/>
</dbReference>